<dbReference type="NCBIfam" id="NF037970">
    <property type="entry name" value="vanZ_1"/>
    <property type="match status" value="1"/>
</dbReference>
<evidence type="ECO:0000313" key="3">
    <source>
        <dbReference type="EMBL" id="QGG46575.1"/>
    </source>
</evidence>
<feature type="transmembrane region" description="Helical" evidence="1">
    <location>
        <begin position="27"/>
        <end position="45"/>
    </location>
</feature>
<accession>A0A5Q2N208</accession>
<organism evidence="3 4">
    <name type="scientific">Heliorestis convoluta</name>
    <dbReference type="NCBI Taxonomy" id="356322"/>
    <lineage>
        <taxon>Bacteria</taxon>
        <taxon>Bacillati</taxon>
        <taxon>Bacillota</taxon>
        <taxon>Clostridia</taxon>
        <taxon>Eubacteriales</taxon>
        <taxon>Heliobacteriaceae</taxon>
        <taxon>Heliorestis</taxon>
    </lineage>
</organism>
<evidence type="ECO:0000313" key="4">
    <source>
        <dbReference type="Proteomes" id="UP000366051"/>
    </source>
</evidence>
<name>A0A5Q2N208_9FIRM</name>
<dbReference type="PIRSF" id="PIRSF019083">
    <property type="entry name" value="UCP019083_VanZ"/>
    <property type="match status" value="1"/>
</dbReference>
<feature type="domain" description="VanZ-like" evidence="2">
    <location>
        <begin position="30"/>
        <end position="167"/>
    </location>
</feature>
<sequence>MKDLENEDEASMNPKTKNHPTSKIRQIIAWTLVFFWMSLIVSLSAQPAQQSDQLSRKFTKVLVEVITPFVPGEYIDNLDDALGKANAIVRKQAHVGVYFVLGFLTINAFRRSGIQTASSYWLAFSLSVAFAVSDEIHQLYVPGRSGEIMDVLYDSTGALLGIGAYGLLTKIKKQTKKKEVAN</sequence>
<keyword evidence="1" id="KW-0812">Transmembrane</keyword>
<dbReference type="EMBL" id="CP045875">
    <property type="protein sequence ID" value="QGG46575.1"/>
    <property type="molecule type" value="Genomic_DNA"/>
</dbReference>
<proteinExistence type="predicted"/>
<feature type="transmembrane region" description="Helical" evidence="1">
    <location>
        <begin position="121"/>
        <end position="139"/>
    </location>
</feature>
<keyword evidence="1" id="KW-0472">Membrane</keyword>
<dbReference type="KEGG" id="hcv:FTV88_0396"/>
<dbReference type="Pfam" id="PF04892">
    <property type="entry name" value="VanZ"/>
    <property type="match status" value="1"/>
</dbReference>
<gene>
    <name evidence="3" type="primary">vanZ</name>
    <name evidence="3" type="ORF">FTV88_0396</name>
</gene>
<keyword evidence="1" id="KW-1133">Transmembrane helix</keyword>
<feature type="transmembrane region" description="Helical" evidence="1">
    <location>
        <begin position="151"/>
        <end position="168"/>
    </location>
</feature>
<feature type="transmembrane region" description="Helical" evidence="1">
    <location>
        <begin position="92"/>
        <end position="109"/>
    </location>
</feature>
<dbReference type="InterPro" id="IPR006976">
    <property type="entry name" value="VanZ-like"/>
</dbReference>
<dbReference type="AlphaFoldDB" id="A0A5Q2N208"/>
<dbReference type="Proteomes" id="UP000366051">
    <property type="component" value="Chromosome"/>
</dbReference>
<reference evidence="4" key="1">
    <citation type="submission" date="2019-11" db="EMBL/GenBank/DDBJ databases">
        <title>Genome sequence of Heliorestis convoluta strain HH, an alkaliphilic and minimalistic phototrophic bacterium from a soda lake in Egypt.</title>
        <authorList>
            <person name="Dewey E.D."/>
            <person name="Stokes L.M."/>
            <person name="Burchell B.M."/>
            <person name="Shaffer K.N."/>
            <person name="Huntington A.M."/>
            <person name="Baker J.M."/>
            <person name="Nadendla S."/>
            <person name="Giglio M.G."/>
            <person name="Touchman J.W."/>
            <person name="Blankenship R.E."/>
            <person name="Madigan M.T."/>
            <person name="Sattley W.M."/>
        </authorList>
    </citation>
    <scope>NUCLEOTIDE SEQUENCE [LARGE SCALE GENOMIC DNA]</scope>
    <source>
        <strain evidence="4">HH</strain>
    </source>
</reference>
<keyword evidence="4" id="KW-1185">Reference proteome</keyword>
<dbReference type="InterPro" id="IPR016747">
    <property type="entry name" value="Phosphotransbutyrylase"/>
</dbReference>
<evidence type="ECO:0000259" key="2">
    <source>
        <dbReference type="Pfam" id="PF04892"/>
    </source>
</evidence>
<evidence type="ECO:0000256" key="1">
    <source>
        <dbReference type="SAM" id="Phobius"/>
    </source>
</evidence>
<protein>
    <submittedName>
        <fullName evidence="3">VanZ family protein</fullName>
    </submittedName>
</protein>